<dbReference type="CDD" id="cd03057">
    <property type="entry name" value="GST_N_Beta"/>
    <property type="match status" value="1"/>
</dbReference>
<dbReference type="PROSITE" id="PS50404">
    <property type="entry name" value="GST_NTER"/>
    <property type="match status" value="1"/>
</dbReference>
<dbReference type="VEuPathDB" id="FungiDB:AeMF1_000789"/>
<evidence type="ECO:0000259" key="2">
    <source>
        <dbReference type="PROSITE" id="PS50404"/>
    </source>
</evidence>
<dbReference type="InterPro" id="IPR004046">
    <property type="entry name" value="GST_C"/>
</dbReference>
<feature type="domain" description="GST N-terminal" evidence="2">
    <location>
        <begin position="2"/>
        <end position="83"/>
    </location>
</feature>
<dbReference type="PROSITE" id="PS50405">
    <property type="entry name" value="GST_CTER"/>
    <property type="match status" value="1"/>
</dbReference>
<dbReference type="PANTHER" id="PTHR44051">
    <property type="entry name" value="GLUTATHIONE S-TRANSFERASE-RELATED"/>
    <property type="match status" value="1"/>
</dbReference>
<keyword evidence="5" id="KW-1185">Reference proteome</keyword>
<dbReference type="Pfam" id="PF13417">
    <property type="entry name" value="GST_N_3"/>
    <property type="match status" value="1"/>
</dbReference>
<feature type="domain" description="GST C-terminal" evidence="3">
    <location>
        <begin position="89"/>
        <end position="212"/>
    </location>
</feature>
<dbReference type="InterPro" id="IPR040079">
    <property type="entry name" value="Glutathione_S-Trfase"/>
</dbReference>
<proteinExistence type="inferred from homology"/>
<evidence type="ECO:0000259" key="3">
    <source>
        <dbReference type="PROSITE" id="PS50405"/>
    </source>
</evidence>
<dbReference type="SFLD" id="SFLDS00019">
    <property type="entry name" value="Glutathione_Transferase_(cytos"/>
    <property type="match status" value="1"/>
</dbReference>
<dbReference type="SUPFAM" id="SSF47616">
    <property type="entry name" value="GST C-terminal domain-like"/>
    <property type="match status" value="1"/>
</dbReference>
<dbReference type="InterPro" id="IPR004045">
    <property type="entry name" value="Glutathione_S-Trfase_N"/>
</dbReference>
<sequence>MSSPYVLYYSPATASMVVHVLLLQLNVPHELRLVDITKGEHRKPEYLRLNPNGFIAAIEIDGKVMYETSAISMYLAERHPEGNLAPAIGDPNRAAYLQWFFHFANTLQPAYRLWFFPTDIPNANEEDVTSVGHARVEKTWEILEQHLESAKTPFIAGDKLTAVDIYATMLVRWSRNMPKPATQLPRIAALVQRVTSLPSWKKMNEVEGNTDWL</sequence>
<dbReference type="Proteomes" id="UP000481153">
    <property type="component" value="Unassembled WGS sequence"/>
</dbReference>
<dbReference type="SUPFAM" id="SSF52833">
    <property type="entry name" value="Thioredoxin-like"/>
    <property type="match status" value="1"/>
</dbReference>
<gene>
    <name evidence="4" type="ORF">Ae201684_001628</name>
</gene>
<dbReference type="CDD" id="cd03188">
    <property type="entry name" value="GST_C_Beta"/>
    <property type="match status" value="1"/>
</dbReference>
<dbReference type="Gene3D" id="3.40.30.10">
    <property type="entry name" value="Glutaredoxin"/>
    <property type="match status" value="1"/>
</dbReference>
<evidence type="ECO:0000313" key="5">
    <source>
        <dbReference type="Proteomes" id="UP000481153"/>
    </source>
</evidence>
<dbReference type="InterPro" id="IPR036249">
    <property type="entry name" value="Thioredoxin-like_sf"/>
</dbReference>
<evidence type="ECO:0000313" key="4">
    <source>
        <dbReference type="EMBL" id="KAF0743988.1"/>
    </source>
</evidence>
<dbReference type="EMBL" id="VJMJ01000012">
    <property type="protein sequence ID" value="KAF0743988.1"/>
    <property type="molecule type" value="Genomic_DNA"/>
</dbReference>
<dbReference type="AlphaFoldDB" id="A0A6G0XTX2"/>
<dbReference type="PANTHER" id="PTHR44051:SF21">
    <property type="entry name" value="GLUTATHIONE S-TRANSFERASE FAMILY PROTEIN"/>
    <property type="match status" value="1"/>
</dbReference>
<evidence type="ECO:0000256" key="1">
    <source>
        <dbReference type="ARBA" id="ARBA00007409"/>
    </source>
</evidence>
<dbReference type="Gene3D" id="1.20.1050.10">
    <property type="match status" value="1"/>
</dbReference>
<name>A0A6G0XTX2_9STRA</name>
<organism evidence="4 5">
    <name type="scientific">Aphanomyces euteiches</name>
    <dbReference type="NCBI Taxonomy" id="100861"/>
    <lineage>
        <taxon>Eukaryota</taxon>
        <taxon>Sar</taxon>
        <taxon>Stramenopiles</taxon>
        <taxon>Oomycota</taxon>
        <taxon>Saprolegniomycetes</taxon>
        <taxon>Saprolegniales</taxon>
        <taxon>Verrucalvaceae</taxon>
        <taxon>Aphanomyces</taxon>
    </lineage>
</organism>
<protein>
    <recommendedName>
        <fullName evidence="6">Glutathione S-transferase</fullName>
    </recommendedName>
</protein>
<dbReference type="InterPro" id="IPR010987">
    <property type="entry name" value="Glutathione-S-Trfase_C-like"/>
</dbReference>
<dbReference type="Pfam" id="PF14497">
    <property type="entry name" value="GST_C_3"/>
    <property type="match status" value="1"/>
</dbReference>
<reference evidence="4 5" key="1">
    <citation type="submission" date="2019-07" db="EMBL/GenBank/DDBJ databases">
        <title>Genomics analysis of Aphanomyces spp. identifies a new class of oomycete effector associated with host adaptation.</title>
        <authorList>
            <person name="Gaulin E."/>
        </authorList>
    </citation>
    <scope>NUCLEOTIDE SEQUENCE [LARGE SCALE GENOMIC DNA]</scope>
    <source>
        <strain evidence="4 5">ATCC 201684</strain>
    </source>
</reference>
<comment type="caution">
    <text evidence="4">The sequence shown here is derived from an EMBL/GenBank/DDBJ whole genome shotgun (WGS) entry which is preliminary data.</text>
</comment>
<comment type="similarity">
    <text evidence="1">Belongs to the GST superfamily.</text>
</comment>
<accession>A0A6G0XTX2</accession>
<dbReference type="SFLD" id="SFLDG00358">
    <property type="entry name" value="Main_(cytGST)"/>
    <property type="match status" value="1"/>
</dbReference>
<evidence type="ECO:0008006" key="6">
    <source>
        <dbReference type="Google" id="ProtNLM"/>
    </source>
</evidence>
<dbReference type="InterPro" id="IPR036282">
    <property type="entry name" value="Glutathione-S-Trfase_C_sf"/>
</dbReference>
<dbReference type="SFLD" id="SFLDG01150">
    <property type="entry name" value="Main.1:_Beta-like"/>
    <property type="match status" value="1"/>
</dbReference>